<organism evidence="1 2">
    <name type="scientific">Periconia macrospinosa</name>
    <dbReference type="NCBI Taxonomy" id="97972"/>
    <lineage>
        <taxon>Eukaryota</taxon>
        <taxon>Fungi</taxon>
        <taxon>Dikarya</taxon>
        <taxon>Ascomycota</taxon>
        <taxon>Pezizomycotina</taxon>
        <taxon>Dothideomycetes</taxon>
        <taxon>Pleosporomycetidae</taxon>
        <taxon>Pleosporales</taxon>
        <taxon>Massarineae</taxon>
        <taxon>Periconiaceae</taxon>
        <taxon>Periconia</taxon>
    </lineage>
</organism>
<reference evidence="1 2" key="1">
    <citation type="journal article" date="2018" name="Sci. Rep.">
        <title>Comparative genomics provides insights into the lifestyle and reveals functional heterogeneity of dark septate endophytic fungi.</title>
        <authorList>
            <person name="Knapp D.G."/>
            <person name="Nemeth J.B."/>
            <person name="Barry K."/>
            <person name="Hainaut M."/>
            <person name="Henrissat B."/>
            <person name="Johnson J."/>
            <person name="Kuo A."/>
            <person name="Lim J.H.P."/>
            <person name="Lipzen A."/>
            <person name="Nolan M."/>
            <person name="Ohm R.A."/>
            <person name="Tamas L."/>
            <person name="Grigoriev I.V."/>
            <person name="Spatafora J.W."/>
            <person name="Nagy L.G."/>
            <person name="Kovacs G.M."/>
        </authorList>
    </citation>
    <scope>NUCLEOTIDE SEQUENCE [LARGE SCALE GENOMIC DNA]</scope>
    <source>
        <strain evidence="1 2">DSE2036</strain>
    </source>
</reference>
<dbReference type="STRING" id="97972.A0A2V1DL18"/>
<gene>
    <name evidence="1" type="ORF">DM02DRAFT_532177</name>
</gene>
<sequence length="93" mass="11057">IVNFRDINTTRPSYLLNFKNRGLFPITKVINNIAYKVKLPITRLYNVFYLWLLYLTDKEPAFNVKLPNKDDNTDYPIKLILDARVNIKERDPL</sequence>
<name>A0A2V1DL18_9PLEO</name>
<keyword evidence="2" id="KW-1185">Reference proteome</keyword>
<dbReference type="OrthoDB" id="3689183at2759"/>
<dbReference type="AlphaFoldDB" id="A0A2V1DL18"/>
<evidence type="ECO:0000313" key="2">
    <source>
        <dbReference type="Proteomes" id="UP000244855"/>
    </source>
</evidence>
<evidence type="ECO:0000313" key="1">
    <source>
        <dbReference type="EMBL" id="PVH97939.1"/>
    </source>
</evidence>
<protein>
    <submittedName>
        <fullName evidence="1">Uncharacterized protein</fullName>
    </submittedName>
</protein>
<feature type="non-terminal residue" evidence="1">
    <location>
        <position position="1"/>
    </location>
</feature>
<dbReference type="EMBL" id="KZ805425">
    <property type="protein sequence ID" value="PVH97939.1"/>
    <property type="molecule type" value="Genomic_DNA"/>
</dbReference>
<accession>A0A2V1DL18</accession>
<dbReference type="Proteomes" id="UP000244855">
    <property type="component" value="Unassembled WGS sequence"/>
</dbReference>
<proteinExistence type="predicted"/>